<dbReference type="EnsemblPlants" id="ONIVA01G12660.1">
    <property type="protein sequence ID" value="ONIVA01G12660.1"/>
    <property type="gene ID" value="ONIVA01G12660"/>
</dbReference>
<organism evidence="2">
    <name type="scientific">Oryza nivara</name>
    <name type="common">Indian wild rice</name>
    <name type="synonym">Oryza sativa f. spontanea</name>
    <dbReference type="NCBI Taxonomy" id="4536"/>
    <lineage>
        <taxon>Eukaryota</taxon>
        <taxon>Viridiplantae</taxon>
        <taxon>Streptophyta</taxon>
        <taxon>Embryophyta</taxon>
        <taxon>Tracheophyta</taxon>
        <taxon>Spermatophyta</taxon>
        <taxon>Magnoliopsida</taxon>
        <taxon>Liliopsida</taxon>
        <taxon>Poales</taxon>
        <taxon>Poaceae</taxon>
        <taxon>BOP clade</taxon>
        <taxon>Oryzoideae</taxon>
        <taxon>Oryzeae</taxon>
        <taxon>Oryzinae</taxon>
        <taxon>Oryza</taxon>
    </lineage>
</organism>
<dbReference type="Gramene" id="ONIVA01G12660.1">
    <property type="protein sequence ID" value="ONIVA01G12660.1"/>
    <property type="gene ID" value="ONIVA01G12660"/>
</dbReference>
<feature type="region of interest" description="Disordered" evidence="1">
    <location>
        <begin position="83"/>
        <end position="127"/>
    </location>
</feature>
<protein>
    <submittedName>
        <fullName evidence="2">Uncharacterized protein</fullName>
    </submittedName>
</protein>
<accession>A0A0E0FJP2</accession>
<reference evidence="2" key="1">
    <citation type="submission" date="2015-04" db="UniProtKB">
        <authorList>
            <consortium name="EnsemblPlants"/>
        </authorList>
    </citation>
    <scope>IDENTIFICATION</scope>
    <source>
        <strain evidence="2">SL10</strain>
    </source>
</reference>
<reference evidence="2" key="2">
    <citation type="submission" date="2018-04" db="EMBL/GenBank/DDBJ databases">
        <title>OnivRS2 (Oryza nivara Reference Sequence Version 2).</title>
        <authorList>
            <person name="Zhang J."/>
            <person name="Kudrna D."/>
            <person name="Lee S."/>
            <person name="Talag J."/>
            <person name="Rajasekar S."/>
            <person name="Welchert J."/>
            <person name="Hsing Y.-I."/>
            <person name="Wing R.A."/>
        </authorList>
    </citation>
    <scope>NUCLEOTIDE SEQUENCE [LARGE SCALE GENOMIC DNA]</scope>
</reference>
<dbReference type="AlphaFoldDB" id="A0A0E0FJP2"/>
<evidence type="ECO:0000256" key="1">
    <source>
        <dbReference type="SAM" id="MobiDB-lite"/>
    </source>
</evidence>
<name>A0A0E0FJP2_ORYNI</name>
<sequence length="127" mass="13017">MASPVARARFGRRGFDGGSSSTVPARKAASVKLDTTCTDSGTSLPCGSWIFRNDTPIASERHADLADDELRALVVAVDLGEAGERVGDDAAGEGEEVAEKVRQAGDEGGDDATSSKSKPPAIELGLG</sequence>
<keyword evidence="3" id="KW-1185">Reference proteome</keyword>
<dbReference type="HOGENOM" id="CLU_1974070_0_0_1"/>
<proteinExistence type="predicted"/>
<feature type="region of interest" description="Disordered" evidence="1">
    <location>
        <begin position="1"/>
        <end position="39"/>
    </location>
</feature>
<dbReference type="Proteomes" id="UP000006591">
    <property type="component" value="Chromosome 1"/>
</dbReference>
<evidence type="ECO:0000313" key="3">
    <source>
        <dbReference type="Proteomes" id="UP000006591"/>
    </source>
</evidence>
<evidence type="ECO:0000313" key="2">
    <source>
        <dbReference type="EnsemblPlants" id="ONIVA01G12660.1"/>
    </source>
</evidence>